<dbReference type="InterPro" id="IPR014710">
    <property type="entry name" value="RmlC-like_jellyroll"/>
</dbReference>
<dbReference type="InterPro" id="IPR011051">
    <property type="entry name" value="RmlC_Cupin_sf"/>
</dbReference>
<dbReference type="Proteomes" id="UP000011669">
    <property type="component" value="Unassembled WGS sequence"/>
</dbReference>
<dbReference type="Pfam" id="PF07883">
    <property type="entry name" value="Cupin_2"/>
    <property type="match status" value="1"/>
</dbReference>
<sequence length="165" mass="17558">MSESPEPSQSSEPSPVVRRADDVAYEPVDAADGLEKGVLVDEARGAPNFAIRRFTLAPGAEVPKHTNEVEHEQYVLEGEYVVGISEASKTPREDGDSEAHCASGRASGQGPRAEAVDDDEEHTVSAGDSLLIPAGTVHWYRNEGDEEGAFICAVPNGDDAIELVE</sequence>
<keyword evidence="4" id="KW-1185">Reference proteome</keyword>
<dbReference type="InterPro" id="IPR013096">
    <property type="entry name" value="Cupin_2"/>
</dbReference>
<evidence type="ECO:0000313" key="4">
    <source>
        <dbReference type="Proteomes" id="UP000011669"/>
    </source>
</evidence>
<dbReference type="PANTHER" id="PTHR36440:SF1">
    <property type="entry name" value="PUTATIVE (AFU_ORTHOLOGUE AFUA_8G07350)-RELATED"/>
    <property type="match status" value="1"/>
</dbReference>
<dbReference type="Gene3D" id="2.60.120.10">
    <property type="entry name" value="Jelly Rolls"/>
    <property type="match status" value="1"/>
</dbReference>
<dbReference type="InParanoid" id="M0MDP7"/>
<gene>
    <name evidence="3" type="ORF">C449_12565</name>
</gene>
<evidence type="ECO:0000313" key="3">
    <source>
        <dbReference type="EMBL" id="EMA43871.1"/>
    </source>
</evidence>
<organism evidence="3 4">
    <name type="scientific">Halococcus saccharolyticus DSM 5350</name>
    <dbReference type="NCBI Taxonomy" id="1227455"/>
    <lineage>
        <taxon>Archaea</taxon>
        <taxon>Methanobacteriati</taxon>
        <taxon>Methanobacteriota</taxon>
        <taxon>Stenosarchaea group</taxon>
        <taxon>Halobacteria</taxon>
        <taxon>Halobacteriales</taxon>
        <taxon>Halococcaceae</taxon>
        <taxon>Halococcus</taxon>
    </lineage>
</organism>
<comment type="caution">
    <text evidence="3">The sequence shown here is derived from an EMBL/GenBank/DDBJ whole genome shotgun (WGS) entry which is preliminary data.</text>
</comment>
<dbReference type="PANTHER" id="PTHR36440">
    <property type="entry name" value="PUTATIVE (AFU_ORTHOLOGUE AFUA_8G07350)-RELATED"/>
    <property type="match status" value="1"/>
</dbReference>
<reference evidence="3 4" key="1">
    <citation type="journal article" date="2014" name="PLoS Genet.">
        <title>Phylogenetically driven sequencing of extremely halophilic archaea reveals strategies for static and dynamic osmo-response.</title>
        <authorList>
            <person name="Becker E.A."/>
            <person name="Seitzer P.M."/>
            <person name="Tritt A."/>
            <person name="Larsen D."/>
            <person name="Krusor M."/>
            <person name="Yao A.I."/>
            <person name="Wu D."/>
            <person name="Madern D."/>
            <person name="Eisen J.A."/>
            <person name="Darling A.E."/>
            <person name="Facciotti M.T."/>
        </authorList>
    </citation>
    <scope>NUCLEOTIDE SEQUENCE [LARGE SCALE GENOMIC DNA]</scope>
    <source>
        <strain evidence="3 4">DSM 5350</strain>
    </source>
</reference>
<dbReference type="STRING" id="1227455.C449_12565"/>
<evidence type="ECO:0000256" key="1">
    <source>
        <dbReference type="SAM" id="MobiDB-lite"/>
    </source>
</evidence>
<feature type="compositionally biased region" description="Low complexity" evidence="1">
    <location>
        <begin position="1"/>
        <end position="15"/>
    </location>
</feature>
<accession>M0MDP7</accession>
<proteinExistence type="predicted"/>
<dbReference type="AlphaFoldDB" id="M0MDP7"/>
<evidence type="ECO:0000259" key="2">
    <source>
        <dbReference type="Pfam" id="PF07883"/>
    </source>
</evidence>
<protein>
    <submittedName>
        <fullName evidence="3">Cupin</fullName>
    </submittedName>
</protein>
<dbReference type="RefSeq" id="WP_006078372.1">
    <property type="nucleotide sequence ID" value="NZ_AOMD01000027.1"/>
</dbReference>
<name>M0MDP7_9EURY</name>
<dbReference type="InterPro" id="IPR053146">
    <property type="entry name" value="QDO-like"/>
</dbReference>
<dbReference type="SUPFAM" id="SSF51182">
    <property type="entry name" value="RmlC-like cupins"/>
    <property type="match status" value="1"/>
</dbReference>
<dbReference type="CDD" id="cd02222">
    <property type="entry name" value="cupin_TM1459-like"/>
    <property type="match status" value="1"/>
</dbReference>
<dbReference type="PATRIC" id="fig|1227455.4.peg.2575"/>
<feature type="domain" description="Cupin type-2" evidence="2">
    <location>
        <begin position="116"/>
        <end position="153"/>
    </location>
</feature>
<feature type="compositionally biased region" description="Basic and acidic residues" evidence="1">
    <location>
        <begin position="89"/>
        <end position="99"/>
    </location>
</feature>
<feature type="region of interest" description="Disordered" evidence="1">
    <location>
        <begin position="87"/>
        <end position="128"/>
    </location>
</feature>
<feature type="region of interest" description="Disordered" evidence="1">
    <location>
        <begin position="1"/>
        <end position="30"/>
    </location>
</feature>
<dbReference type="EMBL" id="AOMD01000027">
    <property type="protein sequence ID" value="EMA43871.1"/>
    <property type="molecule type" value="Genomic_DNA"/>
</dbReference>
<dbReference type="OrthoDB" id="23670at2157"/>